<reference evidence="4 5" key="1">
    <citation type="submission" date="2019-12" db="EMBL/GenBank/DDBJ databases">
        <authorList>
            <person name="Lee S.D."/>
        </authorList>
    </citation>
    <scope>NUCLEOTIDE SEQUENCE [LARGE SCALE GENOMIC DNA]</scope>
    <source>
        <strain evidence="4 5">GH1-50</strain>
    </source>
</reference>
<dbReference type="GO" id="GO:0010181">
    <property type="term" value="F:FMN binding"/>
    <property type="evidence" value="ECO:0007669"/>
    <property type="project" value="InterPro"/>
</dbReference>
<evidence type="ECO:0000313" key="4">
    <source>
        <dbReference type="EMBL" id="MXQ06806.1"/>
    </source>
</evidence>
<dbReference type="RefSeq" id="WP_160762723.1">
    <property type="nucleotide sequence ID" value="NZ_WUPT01000001.1"/>
</dbReference>
<name>A0A7C9IQX8_9RHOB</name>
<dbReference type="GO" id="GO:0042602">
    <property type="term" value="F:riboflavin reductase (NADPH) activity"/>
    <property type="evidence" value="ECO:0007669"/>
    <property type="project" value="TreeGrafter"/>
</dbReference>
<dbReference type="Proteomes" id="UP000480350">
    <property type="component" value="Unassembled WGS sequence"/>
</dbReference>
<reference evidence="4 5" key="2">
    <citation type="submission" date="2020-03" db="EMBL/GenBank/DDBJ databases">
        <title>Kangsaoukella pontilimi gen. nov., sp. nov., a new member of the family Rhodobacteraceae isolated from a tidal mudflat.</title>
        <authorList>
            <person name="Kim I.S."/>
        </authorList>
    </citation>
    <scope>NUCLEOTIDE SEQUENCE [LARGE SCALE GENOMIC DNA]</scope>
    <source>
        <strain evidence="4 5">GH1-50</strain>
    </source>
</reference>
<dbReference type="PANTHER" id="PTHR30466:SF11">
    <property type="entry name" value="FLAVIN-DEPENDENT MONOOXYGENASE, REDUCTASE SUBUNIT HSAB"/>
    <property type="match status" value="1"/>
</dbReference>
<accession>A0A7C9IQX8</accession>
<evidence type="ECO:0000256" key="2">
    <source>
        <dbReference type="ARBA" id="ARBA00023002"/>
    </source>
</evidence>
<dbReference type="PANTHER" id="PTHR30466">
    <property type="entry name" value="FLAVIN REDUCTASE"/>
    <property type="match status" value="1"/>
</dbReference>
<keyword evidence="5" id="KW-1185">Reference proteome</keyword>
<dbReference type="InterPro" id="IPR002563">
    <property type="entry name" value="Flavin_Rdtase-like_dom"/>
</dbReference>
<dbReference type="AlphaFoldDB" id="A0A7C9IQX8"/>
<dbReference type="Gene3D" id="2.30.110.10">
    <property type="entry name" value="Electron Transport, Fmn-binding Protein, Chain A"/>
    <property type="match status" value="1"/>
</dbReference>
<dbReference type="EMBL" id="WUPT01000001">
    <property type="protein sequence ID" value="MXQ06806.1"/>
    <property type="molecule type" value="Genomic_DNA"/>
</dbReference>
<dbReference type="Pfam" id="PF01613">
    <property type="entry name" value="Flavin_Reduct"/>
    <property type="match status" value="1"/>
</dbReference>
<evidence type="ECO:0000259" key="3">
    <source>
        <dbReference type="SMART" id="SM00903"/>
    </source>
</evidence>
<dbReference type="InterPro" id="IPR012349">
    <property type="entry name" value="Split_barrel_FMN-bd"/>
</dbReference>
<comment type="similarity">
    <text evidence="1">Belongs to the non-flavoprotein flavin reductase family.</text>
</comment>
<comment type="caution">
    <text evidence="4">The sequence shown here is derived from an EMBL/GenBank/DDBJ whole genome shotgun (WGS) entry which is preliminary data.</text>
</comment>
<evidence type="ECO:0000256" key="1">
    <source>
        <dbReference type="ARBA" id="ARBA00008898"/>
    </source>
</evidence>
<dbReference type="InterPro" id="IPR050268">
    <property type="entry name" value="NADH-dep_flavin_reductase"/>
</dbReference>
<protein>
    <submittedName>
        <fullName evidence="4">Flavin reductase</fullName>
    </submittedName>
</protein>
<dbReference type="SMART" id="SM00903">
    <property type="entry name" value="Flavin_Reduct"/>
    <property type="match status" value="1"/>
</dbReference>
<gene>
    <name evidence="4" type="ORF">GQ651_03000</name>
</gene>
<feature type="domain" description="Flavin reductase like" evidence="3">
    <location>
        <begin position="18"/>
        <end position="159"/>
    </location>
</feature>
<sequence>MTRFTPGPDTARDFRDALGQFATGVTIVTCLSEAGPLGITANSFASVSLDPPLVLWSPARASKRFSAFEAAEHYAIHIIGEDQIDVCGHFVKNGTDFDGLDWHEGAHGVPLLDGCLARFECTRHAIHDGGDHAIIVGRVTAAAIGQGNPLLFAKGAYGRFTGAG</sequence>
<organism evidence="4 5">
    <name type="scientific">Kangsaoukella pontilimi</name>
    <dbReference type="NCBI Taxonomy" id="2691042"/>
    <lineage>
        <taxon>Bacteria</taxon>
        <taxon>Pseudomonadati</taxon>
        <taxon>Pseudomonadota</taxon>
        <taxon>Alphaproteobacteria</taxon>
        <taxon>Rhodobacterales</taxon>
        <taxon>Paracoccaceae</taxon>
        <taxon>Kangsaoukella</taxon>
    </lineage>
</organism>
<keyword evidence="2" id="KW-0560">Oxidoreductase</keyword>
<dbReference type="SUPFAM" id="SSF50475">
    <property type="entry name" value="FMN-binding split barrel"/>
    <property type="match status" value="1"/>
</dbReference>
<proteinExistence type="inferred from homology"/>
<evidence type="ECO:0000313" key="5">
    <source>
        <dbReference type="Proteomes" id="UP000480350"/>
    </source>
</evidence>